<feature type="compositionally biased region" description="Basic and acidic residues" evidence="1">
    <location>
        <begin position="179"/>
        <end position="195"/>
    </location>
</feature>
<dbReference type="WBParaSite" id="GPLIN_000538600">
    <property type="protein sequence ID" value="GPLIN_000538600"/>
    <property type="gene ID" value="GPLIN_000538600"/>
</dbReference>
<reference evidence="4" key="3">
    <citation type="submission" date="2016-06" db="UniProtKB">
        <authorList>
            <consortium name="WormBaseParasite"/>
        </authorList>
    </citation>
    <scope>IDENTIFICATION</scope>
</reference>
<dbReference type="GO" id="GO:0005730">
    <property type="term" value="C:nucleolus"/>
    <property type="evidence" value="ECO:0007669"/>
    <property type="project" value="TreeGrafter"/>
</dbReference>
<dbReference type="GO" id="GO:0003676">
    <property type="term" value="F:nucleic acid binding"/>
    <property type="evidence" value="ECO:0007669"/>
    <property type="project" value="InterPro"/>
</dbReference>
<dbReference type="Pfam" id="PF01585">
    <property type="entry name" value="G-patch"/>
    <property type="match status" value="1"/>
</dbReference>
<feature type="domain" description="G-patch" evidence="2">
    <location>
        <begin position="24"/>
        <end position="70"/>
    </location>
</feature>
<name>A0A183BXP6_GLOPA</name>
<sequence>MLAEPKRKQRISADPQNLNWRNDANSFGKRMLERMGWRDGCGLGKNGEGISANVKPSANHSQTGLGFDGKASESEWMSHNDAFSDLLTQLNEKKLASERVEGTEQLNSADLEEKTHQHSVVNVHRSAAYSNKKIDNSEKRTKITKEKIPAGEMVTCQKSSSSSSVTMDVYFAGKGALLTRKDSPNRKSDGRGKSQ</sequence>
<dbReference type="PROSITE" id="PS50174">
    <property type="entry name" value="G_PATCH"/>
    <property type="match status" value="1"/>
</dbReference>
<proteinExistence type="predicted"/>
<dbReference type="InterPro" id="IPR000467">
    <property type="entry name" value="G_patch_dom"/>
</dbReference>
<accession>A0A183BXP6</accession>
<evidence type="ECO:0000313" key="4">
    <source>
        <dbReference type="WBParaSite" id="GPLIN_000538600"/>
    </source>
</evidence>
<dbReference type="PANTHER" id="PTHR23149">
    <property type="entry name" value="G PATCH DOMAIN CONTAINING PROTEIN"/>
    <property type="match status" value="1"/>
</dbReference>
<evidence type="ECO:0000313" key="3">
    <source>
        <dbReference type="Proteomes" id="UP000050741"/>
    </source>
</evidence>
<evidence type="ECO:0000259" key="2">
    <source>
        <dbReference type="PROSITE" id="PS50174"/>
    </source>
</evidence>
<evidence type="ECO:0000256" key="1">
    <source>
        <dbReference type="SAM" id="MobiDB-lite"/>
    </source>
</evidence>
<feature type="region of interest" description="Disordered" evidence="1">
    <location>
        <begin position="1"/>
        <end position="23"/>
    </location>
</feature>
<feature type="compositionally biased region" description="Polar residues" evidence="1">
    <location>
        <begin position="14"/>
        <end position="23"/>
    </location>
</feature>
<feature type="region of interest" description="Disordered" evidence="1">
    <location>
        <begin position="175"/>
        <end position="195"/>
    </location>
</feature>
<dbReference type="PANTHER" id="PTHR23149:SF27">
    <property type="entry name" value="PIN2_TERF1-INTERACTING TELOMERASE INHIBITOR 1"/>
    <property type="match status" value="1"/>
</dbReference>
<keyword evidence="3" id="KW-1185">Reference proteome</keyword>
<dbReference type="SMART" id="SM00443">
    <property type="entry name" value="G_patch"/>
    <property type="match status" value="1"/>
</dbReference>
<feature type="region of interest" description="Disordered" evidence="1">
    <location>
        <begin position="48"/>
        <end position="72"/>
    </location>
</feature>
<dbReference type="InterPro" id="IPR050656">
    <property type="entry name" value="PINX1"/>
</dbReference>
<dbReference type="Proteomes" id="UP000050741">
    <property type="component" value="Unassembled WGS sequence"/>
</dbReference>
<feature type="compositionally biased region" description="Polar residues" evidence="1">
    <location>
        <begin position="54"/>
        <end position="64"/>
    </location>
</feature>
<protein>
    <submittedName>
        <fullName evidence="4">G-patch domain-containing protein</fullName>
    </submittedName>
</protein>
<reference evidence="3" key="1">
    <citation type="submission" date="2013-12" db="EMBL/GenBank/DDBJ databases">
        <authorList>
            <person name="Aslett M."/>
        </authorList>
    </citation>
    <scope>NUCLEOTIDE SEQUENCE [LARGE SCALE GENOMIC DNA]</scope>
    <source>
        <strain evidence="3">Lindley</strain>
    </source>
</reference>
<reference evidence="3" key="2">
    <citation type="submission" date="2014-05" db="EMBL/GenBank/DDBJ databases">
        <title>The genome and life-stage specific transcriptomes of Globodera pallida elucidate key aspects of plant parasitism by a cyst nematode.</title>
        <authorList>
            <person name="Cotton J.A."/>
            <person name="Lilley C.J."/>
            <person name="Jones L.M."/>
            <person name="Kikuchi T."/>
            <person name="Reid A.J."/>
            <person name="Thorpe P."/>
            <person name="Tsai I.J."/>
            <person name="Beasley H."/>
            <person name="Blok V."/>
            <person name="Cock P.J.A."/>
            <person name="Van den Akker S.E."/>
            <person name="Holroyd N."/>
            <person name="Hunt M."/>
            <person name="Mantelin S."/>
            <person name="Naghra H."/>
            <person name="Pain A."/>
            <person name="Palomares-Rius J.E."/>
            <person name="Zarowiecki M."/>
            <person name="Berriman M."/>
            <person name="Jones J.T."/>
            <person name="Urwin P.E."/>
        </authorList>
    </citation>
    <scope>NUCLEOTIDE SEQUENCE [LARGE SCALE GENOMIC DNA]</scope>
    <source>
        <strain evidence="3">Lindley</strain>
    </source>
</reference>
<dbReference type="AlphaFoldDB" id="A0A183BXP6"/>
<dbReference type="GO" id="GO:0010521">
    <property type="term" value="F:telomerase inhibitor activity"/>
    <property type="evidence" value="ECO:0007669"/>
    <property type="project" value="TreeGrafter"/>
</dbReference>
<organism evidence="3 4">
    <name type="scientific">Globodera pallida</name>
    <name type="common">Potato cyst nematode worm</name>
    <name type="synonym">Heterodera pallida</name>
    <dbReference type="NCBI Taxonomy" id="36090"/>
    <lineage>
        <taxon>Eukaryota</taxon>
        <taxon>Metazoa</taxon>
        <taxon>Ecdysozoa</taxon>
        <taxon>Nematoda</taxon>
        <taxon>Chromadorea</taxon>
        <taxon>Rhabditida</taxon>
        <taxon>Tylenchina</taxon>
        <taxon>Tylenchomorpha</taxon>
        <taxon>Tylenchoidea</taxon>
        <taxon>Heteroderidae</taxon>
        <taxon>Heteroderinae</taxon>
        <taxon>Globodera</taxon>
    </lineage>
</organism>